<dbReference type="PANTHER" id="PTHR43652:SF2">
    <property type="entry name" value="BASIC AMINO ACID ANTIPORTER YFCC-RELATED"/>
    <property type="match status" value="1"/>
</dbReference>
<dbReference type="PROSITE" id="PS01271">
    <property type="entry name" value="NA_SULFATE"/>
    <property type="match status" value="1"/>
</dbReference>
<dbReference type="InterPro" id="IPR051679">
    <property type="entry name" value="DASS-Related_Transporters"/>
</dbReference>
<dbReference type="Gene3D" id="3.30.70.1450">
    <property type="entry name" value="Regulator of K+ conductance, C-terminal domain"/>
    <property type="match status" value="2"/>
</dbReference>
<dbReference type="Pfam" id="PF03600">
    <property type="entry name" value="CitMHS"/>
    <property type="match status" value="1"/>
</dbReference>
<dbReference type="InterPro" id="IPR004680">
    <property type="entry name" value="Cit_transptr-like_dom"/>
</dbReference>
<feature type="transmembrane region" description="Helical" evidence="7">
    <location>
        <begin position="532"/>
        <end position="550"/>
    </location>
</feature>
<dbReference type="InterPro" id="IPR036721">
    <property type="entry name" value="RCK_C_sf"/>
</dbReference>
<dbReference type="PROSITE" id="PS51202">
    <property type="entry name" value="RCK_C"/>
    <property type="match status" value="2"/>
</dbReference>
<feature type="transmembrane region" description="Helical" evidence="7">
    <location>
        <begin position="402"/>
        <end position="431"/>
    </location>
</feature>
<dbReference type="AlphaFoldDB" id="A0A7W6M8N4"/>
<dbReference type="GO" id="GO:0008324">
    <property type="term" value="F:monoatomic cation transmembrane transporter activity"/>
    <property type="evidence" value="ECO:0007669"/>
    <property type="project" value="InterPro"/>
</dbReference>
<feature type="domain" description="RCK C-terminal" evidence="8">
    <location>
        <begin position="215"/>
        <end position="299"/>
    </location>
</feature>
<keyword evidence="6 7" id="KW-0472">Membrane</keyword>
<gene>
    <name evidence="9" type="ORF">GGR93_002279</name>
</gene>
<feature type="transmembrane region" description="Helical" evidence="7">
    <location>
        <begin position="482"/>
        <end position="502"/>
    </location>
</feature>
<sequence length="590" mass="62943">MEFLSLSQTGSAILSITVVVVMFILFLRETFPTEVVALGGAAMLLATGVLPYEDARMVLSNSAPWTIAAMFIVMGALVRTGALDVLTRMAERYARTNPKMAVIGVILSVMGASAIMNNTPVVVVMIPVVVQLSKTLGTKASKLLIPLSYAAIMGGSLTLIGTSTNLLVDGVARSQGLAPFGIFEILPIGLVVCAWGLTYMAVFGRKLLPDRESMASMLSDRSKMKFFTEAVIPPESNLIGREVLDVQLFKRQGVRLIDVVRGDESLRRNLKGVVLEIGDRVVLRTEMTELLSLQATKELKRVDQLSAVETTTVEVLITPGCRMVGRALGAMRLRRRYGVYPLAVHRRNQNIGMQLDDLIVKVGDTLLLEGAAEDISRLASDMDMVDVSHPTARAYRRGHAPIAIAALAGIVILAALNVAPILLLAVVAVAVVLLTGCIDAEEAFSFVDGRLLALIFSMLAVGAALQNSGAITLMVDAISPTLATMPPGVVIFCVFLLTTILTEIVSNNAVAVIMTPIAISLAAALGMDPRPLVVAVMIAASCAFATPIGYQTNTLVYGPGGYKFTDFMRVGIPLNVSMSLLVSAVIPLFW</sequence>
<dbReference type="Pfam" id="PF02080">
    <property type="entry name" value="TrkA_C"/>
    <property type="match status" value="2"/>
</dbReference>
<evidence type="ECO:0000256" key="2">
    <source>
        <dbReference type="ARBA" id="ARBA00022448"/>
    </source>
</evidence>
<evidence type="ECO:0000256" key="5">
    <source>
        <dbReference type="ARBA" id="ARBA00022989"/>
    </source>
</evidence>
<feature type="transmembrane region" description="Helical" evidence="7">
    <location>
        <begin position="6"/>
        <end position="27"/>
    </location>
</feature>
<dbReference type="GO" id="GO:0005886">
    <property type="term" value="C:plasma membrane"/>
    <property type="evidence" value="ECO:0007669"/>
    <property type="project" value="TreeGrafter"/>
</dbReference>
<keyword evidence="5 7" id="KW-1133">Transmembrane helix</keyword>
<comment type="subcellular location">
    <subcellularLocation>
        <location evidence="1">Membrane</location>
        <topology evidence="1">Multi-pass membrane protein</topology>
    </subcellularLocation>
</comment>
<evidence type="ECO:0000256" key="3">
    <source>
        <dbReference type="ARBA" id="ARBA00022692"/>
    </source>
</evidence>
<dbReference type="Proteomes" id="UP000565745">
    <property type="component" value="Unassembled WGS sequence"/>
</dbReference>
<evidence type="ECO:0000256" key="6">
    <source>
        <dbReference type="ARBA" id="ARBA00023136"/>
    </source>
</evidence>
<keyword evidence="3 7" id="KW-0812">Transmembrane</keyword>
<protein>
    <submittedName>
        <fullName evidence="9">Di/tricarboxylate transporter</fullName>
    </submittedName>
</protein>
<dbReference type="InterPro" id="IPR006037">
    <property type="entry name" value="RCK_C"/>
</dbReference>
<dbReference type="OrthoDB" id="9809303at2"/>
<accession>A0A7W6M8N4</accession>
<organism evidence="9 10">
    <name type="scientific">Sulfitobacter noctilucicola</name>
    <dbReference type="NCBI Taxonomy" id="1342301"/>
    <lineage>
        <taxon>Bacteria</taxon>
        <taxon>Pseudomonadati</taxon>
        <taxon>Pseudomonadota</taxon>
        <taxon>Alphaproteobacteria</taxon>
        <taxon>Rhodobacterales</taxon>
        <taxon>Roseobacteraceae</taxon>
        <taxon>Sulfitobacter</taxon>
    </lineage>
</organism>
<evidence type="ECO:0000313" key="9">
    <source>
        <dbReference type="EMBL" id="MBB4174506.1"/>
    </source>
</evidence>
<evidence type="ECO:0000256" key="7">
    <source>
        <dbReference type="SAM" id="Phobius"/>
    </source>
</evidence>
<comment type="caution">
    <text evidence="9">The sequence shown here is derived from an EMBL/GenBank/DDBJ whole genome shotgun (WGS) entry which is preliminary data.</text>
</comment>
<evidence type="ECO:0000313" key="10">
    <source>
        <dbReference type="Proteomes" id="UP000565745"/>
    </source>
</evidence>
<dbReference type="GO" id="GO:0006813">
    <property type="term" value="P:potassium ion transport"/>
    <property type="evidence" value="ECO:0007669"/>
    <property type="project" value="InterPro"/>
</dbReference>
<feature type="transmembrane region" description="Helical" evidence="7">
    <location>
        <begin position="64"/>
        <end position="86"/>
    </location>
</feature>
<dbReference type="RefSeq" id="WP_025056692.1">
    <property type="nucleotide sequence ID" value="NZ_JACIFU010000002.1"/>
</dbReference>
<dbReference type="EMBL" id="JACIFU010000002">
    <property type="protein sequence ID" value="MBB4174506.1"/>
    <property type="molecule type" value="Genomic_DNA"/>
</dbReference>
<feature type="domain" description="RCK C-terminal" evidence="8">
    <location>
        <begin position="300"/>
        <end position="384"/>
    </location>
</feature>
<proteinExistence type="predicted"/>
<feature type="transmembrane region" description="Helical" evidence="7">
    <location>
        <begin position="98"/>
        <end position="115"/>
    </location>
</feature>
<evidence type="ECO:0000256" key="4">
    <source>
        <dbReference type="ARBA" id="ARBA00022737"/>
    </source>
</evidence>
<reference evidence="9 10" key="1">
    <citation type="submission" date="2020-08" db="EMBL/GenBank/DDBJ databases">
        <title>Genomic Encyclopedia of Type Strains, Phase IV (KMG-IV): sequencing the most valuable type-strain genomes for metagenomic binning, comparative biology and taxonomic classification.</title>
        <authorList>
            <person name="Goeker M."/>
        </authorList>
    </citation>
    <scope>NUCLEOTIDE SEQUENCE [LARGE SCALE GENOMIC DNA]</scope>
    <source>
        <strain evidence="9 10">DSM 101015</strain>
    </source>
</reference>
<evidence type="ECO:0000256" key="1">
    <source>
        <dbReference type="ARBA" id="ARBA00004141"/>
    </source>
</evidence>
<feature type="transmembrane region" description="Helical" evidence="7">
    <location>
        <begin position="149"/>
        <end position="168"/>
    </location>
</feature>
<keyword evidence="4" id="KW-0677">Repeat</keyword>
<dbReference type="PANTHER" id="PTHR43652">
    <property type="entry name" value="BASIC AMINO ACID ANTIPORTER YFCC-RELATED"/>
    <property type="match status" value="1"/>
</dbReference>
<dbReference type="InterPro" id="IPR031312">
    <property type="entry name" value="Na/sul_symport_CS"/>
</dbReference>
<evidence type="ECO:0000259" key="8">
    <source>
        <dbReference type="PROSITE" id="PS51202"/>
    </source>
</evidence>
<name>A0A7W6M8N4_9RHOB</name>
<feature type="transmembrane region" description="Helical" evidence="7">
    <location>
        <begin position="180"/>
        <end position="204"/>
    </location>
</feature>
<dbReference type="SUPFAM" id="SSF116726">
    <property type="entry name" value="TrkA C-terminal domain-like"/>
    <property type="match status" value="2"/>
</dbReference>
<feature type="transmembrane region" description="Helical" evidence="7">
    <location>
        <begin position="451"/>
        <end position="475"/>
    </location>
</feature>
<keyword evidence="10" id="KW-1185">Reference proteome</keyword>
<feature type="transmembrane region" description="Helical" evidence="7">
    <location>
        <begin position="570"/>
        <end position="589"/>
    </location>
</feature>
<feature type="transmembrane region" description="Helical" evidence="7">
    <location>
        <begin position="34"/>
        <end position="52"/>
    </location>
</feature>
<keyword evidence="2" id="KW-0813">Transport</keyword>